<accession>A0A7W7LBL5</accession>
<name>A0A7W7LBL5_STRNE</name>
<keyword evidence="4 7" id="KW-0560">Oxidoreductase</keyword>
<reference evidence="8 9" key="1">
    <citation type="submission" date="2020-08" db="EMBL/GenBank/DDBJ databases">
        <title>Genomic Encyclopedia of Type Strains, Phase III (KMG-III): the genomes of soil and plant-associated and newly described type strains.</title>
        <authorList>
            <person name="Whitman W."/>
        </authorList>
    </citation>
    <scope>NUCLEOTIDE SEQUENCE [LARGE SCALE GENOMIC DNA]</scope>
    <source>
        <strain evidence="8 9">CECT 3265</strain>
    </source>
</reference>
<dbReference type="EMBL" id="JACHJG010000006">
    <property type="protein sequence ID" value="MBB4887235.1"/>
    <property type="molecule type" value="Genomic_DNA"/>
</dbReference>
<dbReference type="GO" id="GO:0020037">
    <property type="term" value="F:heme binding"/>
    <property type="evidence" value="ECO:0007669"/>
    <property type="project" value="InterPro"/>
</dbReference>
<comment type="similarity">
    <text evidence="1 7">Belongs to the cytochrome P450 family.</text>
</comment>
<dbReference type="InterPro" id="IPR017972">
    <property type="entry name" value="Cyt_P450_CS"/>
</dbReference>
<keyword evidence="5 7" id="KW-0408">Iron</keyword>
<evidence type="ECO:0000256" key="1">
    <source>
        <dbReference type="ARBA" id="ARBA00010617"/>
    </source>
</evidence>
<proteinExistence type="inferred from homology"/>
<evidence type="ECO:0000313" key="9">
    <source>
        <dbReference type="Proteomes" id="UP000556436"/>
    </source>
</evidence>
<dbReference type="CDD" id="cd11029">
    <property type="entry name" value="CYP107-like"/>
    <property type="match status" value="1"/>
</dbReference>
<sequence length="399" mass="44141">MSTPTLEDLTPAGTDFAKDPYPLYASLRERGPVHRVRTPDGRESWLIVGNDEARAALTDPRLRNDIRYSPDWEDDGGYAIGLNMLQVDAPHHTRLRKFVAKEFTPRRIEELRPRITRWTGELLDAMLPLGRADLVDAFALPLPLTVICELLGVPVADRAAFREWSNEVVLPSSPEAAGAAAQAMTAYFVSLIEAKRQAPGDDLLSALTTATDDDGDRLSPDELLGMAFVLLVAGHETTVNLISSGVHELLRHPDQLAALRADWSLLDGAIEEMLRYDCPVERCAFRYTAEQVEIGGTTIPAREPVIVVLAAAARDPRHFPEPDRFDIRREPRGHLAFGHGIHHCIGAPLARMEAAIALKALLERCPDLAFDIDPADLTWRPSMALRGLVSLPVRFTPER</sequence>
<dbReference type="InterPro" id="IPR001128">
    <property type="entry name" value="Cyt_P450"/>
</dbReference>
<dbReference type="PANTHER" id="PTHR46696">
    <property type="entry name" value="P450, PUTATIVE (EUROFUNG)-RELATED"/>
    <property type="match status" value="1"/>
</dbReference>
<organism evidence="8 9">
    <name type="scientific">Streptomyces netropsis</name>
    <name type="common">Streptoverticillium netropsis</name>
    <dbReference type="NCBI Taxonomy" id="55404"/>
    <lineage>
        <taxon>Bacteria</taxon>
        <taxon>Bacillati</taxon>
        <taxon>Actinomycetota</taxon>
        <taxon>Actinomycetes</taxon>
        <taxon>Kitasatosporales</taxon>
        <taxon>Streptomycetaceae</taxon>
        <taxon>Streptomyces</taxon>
    </lineage>
</organism>
<protein>
    <submittedName>
        <fullName evidence="8">Pikromycin synthase</fullName>
        <ecNumber evidence="8">1.14.15.33</ecNumber>
    </submittedName>
</protein>
<keyword evidence="3 7" id="KW-0479">Metal-binding</keyword>
<keyword evidence="9" id="KW-1185">Reference proteome</keyword>
<dbReference type="PRINTS" id="PR00359">
    <property type="entry name" value="BP450"/>
</dbReference>
<dbReference type="Proteomes" id="UP000556436">
    <property type="component" value="Unassembled WGS sequence"/>
</dbReference>
<evidence type="ECO:0000256" key="6">
    <source>
        <dbReference type="ARBA" id="ARBA00023033"/>
    </source>
</evidence>
<dbReference type="EC" id="1.14.15.33" evidence="8"/>
<dbReference type="AlphaFoldDB" id="A0A7W7LBL5"/>
<evidence type="ECO:0000256" key="2">
    <source>
        <dbReference type="ARBA" id="ARBA00022617"/>
    </source>
</evidence>
<dbReference type="GO" id="GO:0005506">
    <property type="term" value="F:iron ion binding"/>
    <property type="evidence" value="ECO:0007669"/>
    <property type="project" value="InterPro"/>
</dbReference>
<dbReference type="SUPFAM" id="SSF48264">
    <property type="entry name" value="Cytochrome P450"/>
    <property type="match status" value="1"/>
</dbReference>
<gene>
    <name evidence="8" type="ORF">FHS38_003289</name>
</gene>
<comment type="caution">
    <text evidence="8">The sequence shown here is derived from an EMBL/GenBank/DDBJ whole genome shotgun (WGS) entry which is preliminary data.</text>
</comment>
<dbReference type="Pfam" id="PF00067">
    <property type="entry name" value="p450"/>
    <property type="match status" value="1"/>
</dbReference>
<keyword evidence="6 7" id="KW-0503">Monooxygenase</keyword>
<dbReference type="Gene3D" id="1.10.630.10">
    <property type="entry name" value="Cytochrome P450"/>
    <property type="match status" value="1"/>
</dbReference>
<evidence type="ECO:0000256" key="4">
    <source>
        <dbReference type="ARBA" id="ARBA00023002"/>
    </source>
</evidence>
<dbReference type="RefSeq" id="WP_184734273.1">
    <property type="nucleotide sequence ID" value="NZ_BMRW01000002.1"/>
</dbReference>
<dbReference type="PANTHER" id="PTHR46696:SF1">
    <property type="entry name" value="CYTOCHROME P450 YJIB-RELATED"/>
    <property type="match status" value="1"/>
</dbReference>
<evidence type="ECO:0000256" key="5">
    <source>
        <dbReference type="ARBA" id="ARBA00023004"/>
    </source>
</evidence>
<dbReference type="GO" id="GO:0016705">
    <property type="term" value="F:oxidoreductase activity, acting on paired donors, with incorporation or reduction of molecular oxygen"/>
    <property type="evidence" value="ECO:0007669"/>
    <property type="project" value="InterPro"/>
</dbReference>
<dbReference type="FunFam" id="1.10.630.10:FF:000018">
    <property type="entry name" value="Cytochrome P450 monooxygenase"/>
    <property type="match status" value="1"/>
</dbReference>
<keyword evidence="2 7" id="KW-0349">Heme</keyword>
<evidence type="ECO:0000256" key="3">
    <source>
        <dbReference type="ARBA" id="ARBA00022723"/>
    </source>
</evidence>
<dbReference type="InterPro" id="IPR002397">
    <property type="entry name" value="Cyt_P450_B"/>
</dbReference>
<evidence type="ECO:0000256" key="7">
    <source>
        <dbReference type="RuleBase" id="RU000461"/>
    </source>
</evidence>
<evidence type="ECO:0000313" key="8">
    <source>
        <dbReference type="EMBL" id="MBB4887235.1"/>
    </source>
</evidence>
<dbReference type="InterPro" id="IPR036396">
    <property type="entry name" value="Cyt_P450_sf"/>
</dbReference>
<dbReference type="PROSITE" id="PS00086">
    <property type="entry name" value="CYTOCHROME_P450"/>
    <property type="match status" value="1"/>
</dbReference>
<dbReference type="GO" id="GO:0004497">
    <property type="term" value="F:monooxygenase activity"/>
    <property type="evidence" value="ECO:0007669"/>
    <property type="project" value="UniProtKB-KW"/>
</dbReference>